<gene>
    <name evidence="1" type="ORF">WMW71_12965</name>
</gene>
<sequence length="182" mass="20723">MKRNLVLILINVLLVSCSASKPNIIDYHSEKLCGGIKNMSEYIKNSNEIKAFFLKNPSDSTILKSEIDSLVTEGIVFPFLQSEVANIIKNEEKISLDQAYSRLEVKFLSKPIIKLNSVCVKQTNVSSPEVKIEYYYYPEYALLTAQISKIKYSQEYGKGYLVLAKIDSNGEMKILKSSFWEE</sequence>
<evidence type="ECO:0000313" key="2">
    <source>
        <dbReference type="Proteomes" id="UP001491349"/>
    </source>
</evidence>
<dbReference type="PROSITE" id="PS51257">
    <property type="entry name" value="PROKAR_LIPOPROTEIN"/>
    <property type="match status" value="1"/>
</dbReference>
<evidence type="ECO:0000313" key="1">
    <source>
        <dbReference type="EMBL" id="MEK8181251.1"/>
    </source>
</evidence>
<evidence type="ECO:0008006" key="3">
    <source>
        <dbReference type="Google" id="ProtNLM"/>
    </source>
</evidence>
<dbReference type="RefSeq" id="WP_187661315.1">
    <property type="nucleotide sequence ID" value="NZ_JACTAB010000019.1"/>
</dbReference>
<accession>A0ABU9E3U7</accession>
<comment type="caution">
    <text evidence="1">The sequence shown here is derived from an EMBL/GenBank/DDBJ whole genome shotgun (WGS) entry which is preliminary data.</text>
</comment>
<keyword evidence="2" id="KW-1185">Reference proteome</keyword>
<reference evidence="1 2" key="1">
    <citation type="submission" date="2024-04" db="EMBL/GenBank/DDBJ databases">
        <title>draft genome sequnece of Flavobacterium buctense JCM 30750.</title>
        <authorList>
            <person name="Kim D.-U."/>
        </authorList>
    </citation>
    <scope>NUCLEOTIDE SEQUENCE [LARGE SCALE GENOMIC DNA]</scope>
    <source>
        <strain evidence="1 2">JCM 30750</strain>
    </source>
</reference>
<dbReference type="Proteomes" id="UP001491349">
    <property type="component" value="Unassembled WGS sequence"/>
</dbReference>
<dbReference type="EMBL" id="JBBPCB010000016">
    <property type="protein sequence ID" value="MEK8181251.1"/>
    <property type="molecule type" value="Genomic_DNA"/>
</dbReference>
<organism evidence="1 2">
    <name type="scientific">Flavobacterium buctense</name>
    <dbReference type="NCBI Taxonomy" id="1648146"/>
    <lineage>
        <taxon>Bacteria</taxon>
        <taxon>Pseudomonadati</taxon>
        <taxon>Bacteroidota</taxon>
        <taxon>Flavobacteriia</taxon>
        <taxon>Flavobacteriales</taxon>
        <taxon>Flavobacteriaceae</taxon>
        <taxon>Flavobacterium</taxon>
    </lineage>
</organism>
<name>A0ABU9E3U7_9FLAO</name>
<proteinExistence type="predicted"/>
<protein>
    <recommendedName>
        <fullName evidence="3">Lipoprotein</fullName>
    </recommendedName>
</protein>